<gene>
    <name evidence="7" type="ORF">GCG54_00007471</name>
</gene>
<evidence type="ECO:0000256" key="2">
    <source>
        <dbReference type="ARBA" id="ARBA00023157"/>
    </source>
</evidence>
<keyword evidence="2 3" id="KW-1015">Disulfide bond</keyword>
<name>A0A8H4FMH8_COLGL</name>
<evidence type="ECO:0000256" key="3">
    <source>
        <dbReference type="PROSITE-ProRule" id="PRU00261"/>
    </source>
</evidence>
<dbReference type="Gene3D" id="3.30.60.10">
    <property type="entry name" value="Endochitinase-like"/>
    <property type="match status" value="2"/>
</dbReference>
<feature type="disulfide bond" evidence="3">
    <location>
        <begin position="174"/>
        <end position="188"/>
    </location>
</feature>
<dbReference type="SUPFAM" id="SSF57016">
    <property type="entry name" value="Plant lectins/antimicrobial peptides"/>
    <property type="match status" value="1"/>
</dbReference>
<evidence type="ECO:0000259" key="6">
    <source>
        <dbReference type="PROSITE" id="PS51782"/>
    </source>
</evidence>
<feature type="domain" description="Chitin-binding type-1" evidence="5">
    <location>
        <begin position="155"/>
        <end position="200"/>
    </location>
</feature>
<evidence type="ECO:0000256" key="1">
    <source>
        <dbReference type="ARBA" id="ARBA00022669"/>
    </source>
</evidence>
<dbReference type="InterPro" id="IPR036861">
    <property type="entry name" value="Endochitinase-like_sf"/>
</dbReference>
<evidence type="ECO:0000259" key="5">
    <source>
        <dbReference type="PROSITE" id="PS50941"/>
    </source>
</evidence>
<dbReference type="GeneID" id="69014616"/>
<comment type="caution">
    <text evidence="3">Lacks conserved residue(s) required for the propagation of feature annotation.</text>
</comment>
<organism evidence="7 8">
    <name type="scientific">Colletotrichum gloeosporioides</name>
    <name type="common">Anthracnose fungus</name>
    <name type="synonym">Glomerella cingulata</name>
    <dbReference type="NCBI Taxonomy" id="474922"/>
    <lineage>
        <taxon>Eukaryota</taxon>
        <taxon>Fungi</taxon>
        <taxon>Dikarya</taxon>
        <taxon>Ascomycota</taxon>
        <taxon>Pezizomycotina</taxon>
        <taxon>Sordariomycetes</taxon>
        <taxon>Hypocreomycetidae</taxon>
        <taxon>Glomerellales</taxon>
        <taxon>Glomerellaceae</taxon>
        <taxon>Colletotrichum</taxon>
        <taxon>Colletotrichum gloeosporioides species complex</taxon>
    </lineage>
</organism>
<dbReference type="PROSITE" id="PS51782">
    <property type="entry name" value="LYSM"/>
    <property type="match status" value="1"/>
</dbReference>
<dbReference type="AlphaFoldDB" id="A0A8H4FMH8"/>
<dbReference type="Gene3D" id="3.10.350.10">
    <property type="entry name" value="LysM domain"/>
    <property type="match status" value="1"/>
</dbReference>
<dbReference type="InterPro" id="IPR018392">
    <property type="entry name" value="LysM"/>
</dbReference>
<keyword evidence="4" id="KW-0732">Signal</keyword>
<dbReference type="InterPro" id="IPR001002">
    <property type="entry name" value="Chitin-bd_1"/>
</dbReference>
<evidence type="ECO:0000313" key="7">
    <source>
        <dbReference type="EMBL" id="KAF3807738.1"/>
    </source>
</evidence>
<reference evidence="7" key="1">
    <citation type="journal article" date="2020" name="Phytopathology">
        <title>Genome sequence and comparative analysis of Colletotrichum gloeosporioides isolated from Liriodendron leaves.</title>
        <authorList>
            <person name="Fu F.F."/>
            <person name="Hao Z."/>
            <person name="Wang P."/>
            <person name="Lu Y."/>
            <person name="Xue L.J."/>
            <person name="Wei G."/>
            <person name="Tian Y."/>
            <person name="Baishi H."/>
            <person name="Xu H."/>
            <person name="Shi J."/>
            <person name="Cheng T."/>
            <person name="Wang G."/>
            <person name="Yi Y."/>
            <person name="Chen J."/>
        </authorList>
    </citation>
    <scope>NUCLEOTIDE SEQUENCE</scope>
    <source>
        <strain evidence="7">Lc1</strain>
    </source>
</reference>
<keyword evidence="8" id="KW-1185">Reference proteome</keyword>
<protein>
    <recommendedName>
        <fullName evidence="9">LysM domain-containing protein</fullName>
    </recommendedName>
</protein>
<reference evidence="7" key="2">
    <citation type="submission" date="2020-03" db="EMBL/GenBank/DDBJ databases">
        <authorList>
            <person name="Fu F.-F."/>
            <person name="Chen J."/>
        </authorList>
    </citation>
    <scope>NUCLEOTIDE SEQUENCE</scope>
    <source>
        <strain evidence="7">Lc1</strain>
    </source>
</reference>
<proteinExistence type="predicted"/>
<dbReference type="GO" id="GO:0008061">
    <property type="term" value="F:chitin binding"/>
    <property type="evidence" value="ECO:0007669"/>
    <property type="project" value="UniProtKB-UniRule"/>
</dbReference>
<dbReference type="PANTHER" id="PTHR47849">
    <property type="entry name" value="CHITIN-BINDING LECTIN 1"/>
    <property type="match status" value="1"/>
</dbReference>
<keyword evidence="1 3" id="KW-0147">Chitin-binding</keyword>
<feature type="domain" description="LysM" evidence="6">
    <location>
        <begin position="44"/>
        <end position="90"/>
    </location>
</feature>
<accession>A0A8H4FMH8</accession>
<evidence type="ECO:0008006" key="9">
    <source>
        <dbReference type="Google" id="ProtNLM"/>
    </source>
</evidence>
<feature type="signal peptide" evidence="4">
    <location>
        <begin position="1"/>
        <end position="18"/>
    </location>
</feature>
<dbReference type="PANTHER" id="PTHR47849:SF8">
    <property type="entry name" value="LECTIN"/>
    <property type="match status" value="1"/>
</dbReference>
<evidence type="ECO:0000256" key="4">
    <source>
        <dbReference type="SAM" id="SignalP"/>
    </source>
</evidence>
<dbReference type="Proteomes" id="UP000613401">
    <property type="component" value="Unassembled WGS sequence"/>
</dbReference>
<feature type="chain" id="PRO_5034899274" description="LysM domain-containing protein" evidence="4">
    <location>
        <begin position="19"/>
        <end position="257"/>
    </location>
</feature>
<sequence>MHSTFFFLALLTSKLSLAADECQPWTWKRDVEAAGDIVCRYDATTSSTVNYYTCTEISLQYSISVEKFFLLNPDLDRDCETIKPNTTYCVRGYVMPLVTEDGFCGSSHDNTTCHFTDTPCCNSETWKCGDTSEDCRPGTCHNSFGTCDELGYSTDGKCGTNNDDLKCTGKWGECCNNDGLCGNGTDFCSSGVCQSGNCAIDAVTPPPVSSPLPWITGTTPDGTCGGAFGYTCDIVFGTCCSSRGICGVLEEHCGTGW</sequence>
<comment type="caution">
    <text evidence="7">The sequence shown here is derived from an EMBL/GenBank/DDBJ whole genome shotgun (WGS) entry which is preliminary data.</text>
</comment>
<evidence type="ECO:0000313" key="8">
    <source>
        <dbReference type="Proteomes" id="UP000613401"/>
    </source>
</evidence>
<dbReference type="EMBL" id="WVTB01000027">
    <property type="protein sequence ID" value="KAF3807738.1"/>
    <property type="molecule type" value="Genomic_DNA"/>
</dbReference>
<dbReference type="InterPro" id="IPR036779">
    <property type="entry name" value="LysM_dom_sf"/>
</dbReference>
<dbReference type="PROSITE" id="PS50941">
    <property type="entry name" value="CHIT_BIND_I_2"/>
    <property type="match status" value="1"/>
</dbReference>
<dbReference type="RefSeq" id="XP_045266897.1">
    <property type="nucleotide sequence ID" value="XM_045407452.1"/>
</dbReference>